<evidence type="ECO:0000256" key="2">
    <source>
        <dbReference type="SAM" id="SignalP"/>
    </source>
</evidence>
<reference evidence="3 4" key="1">
    <citation type="submission" date="2017-03" db="EMBL/GenBank/DDBJ databases">
        <title>Genomic insights into Mycobacterium simiae human colonization.</title>
        <authorList>
            <person name="Steffani J.L."/>
            <person name="Brunck M.E."/>
            <person name="Cruz E."/>
            <person name="Montiel R."/>
            <person name="Barona F."/>
        </authorList>
    </citation>
    <scope>NUCLEOTIDE SEQUENCE [LARGE SCALE GENOMIC DNA]</scope>
    <source>
        <strain evidence="3 4">MsiGto</strain>
    </source>
</reference>
<name>A0A1X0Y0K1_MYCSI</name>
<dbReference type="Proteomes" id="UP000193040">
    <property type="component" value="Unassembled WGS sequence"/>
</dbReference>
<evidence type="ECO:0000313" key="3">
    <source>
        <dbReference type="EMBL" id="ORJ58673.1"/>
    </source>
</evidence>
<dbReference type="RefSeq" id="WP_084952189.1">
    <property type="nucleotide sequence ID" value="NZ_JASWDE010000005.1"/>
</dbReference>
<protein>
    <recommendedName>
        <fullName evidence="5">Chitin-binding protein</fullName>
    </recommendedName>
</protein>
<comment type="caution">
    <text evidence="3">The sequence shown here is derived from an EMBL/GenBank/DDBJ whole genome shotgun (WGS) entry which is preliminary data.</text>
</comment>
<dbReference type="EMBL" id="MZZM01000023">
    <property type="protein sequence ID" value="ORJ58673.1"/>
    <property type="molecule type" value="Genomic_DNA"/>
</dbReference>
<dbReference type="AlphaFoldDB" id="A0A1X0Y0K1"/>
<sequence>MRLNKIAASTVIAGALASGALGVGAGLAQAHPNDPPWIPGCNGPGVNCNGPGNPLPPGQRGAPPPGHWNDPVGYGLPATWSPPNAPGNYPVVWNPNASSWGVYLTPNGVFIPYQG</sequence>
<proteinExistence type="predicted"/>
<dbReference type="STRING" id="1784.VC42_01410"/>
<feature type="region of interest" description="Disordered" evidence="1">
    <location>
        <begin position="50"/>
        <end position="72"/>
    </location>
</feature>
<feature type="chain" id="PRO_5012281295" description="Chitin-binding protein" evidence="2">
    <location>
        <begin position="31"/>
        <end position="115"/>
    </location>
</feature>
<gene>
    <name evidence="3" type="ORF">B5M45_18090</name>
</gene>
<feature type="signal peptide" evidence="2">
    <location>
        <begin position="1"/>
        <end position="30"/>
    </location>
</feature>
<evidence type="ECO:0008006" key="5">
    <source>
        <dbReference type="Google" id="ProtNLM"/>
    </source>
</evidence>
<organism evidence="3 4">
    <name type="scientific">Mycobacterium simiae</name>
    <name type="common">Mycobacterium habana</name>
    <dbReference type="NCBI Taxonomy" id="1784"/>
    <lineage>
        <taxon>Bacteria</taxon>
        <taxon>Bacillati</taxon>
        <taxon>Actinomycetota</taxon>
        <taxon>Actinomycetes</taxon>
        <taxon>Mycobacteriales</taxon>
        <taxon>Mycobacteriaceae</taxon>
        <taxon>Mycobacterium</taxon>
        <taxon>Mycobacterium simiae complex</taxon>
    </lineage>
</organism>
<evidence type="ECO:0000313" key="4">
    <source>
        <dbReference type="Proteomes" id="UP000193040"/>
    </source>
</evidence>
<accession>A0A1X0Y0K1</accession>
<feature type="compositionally biased region" description="Pro residues" evidence="1">
    <location>
        <begin position="53"/>
        <end position="66"/>
    </location>
</feature>
<keyword evidence="4" id="KW-1185">Reference proteome</keyword>
<keyword evidence="2" id="KW-0732">Signal</keyword>
<evidence type="ECO:0000256" key="1">
    <source>
        <dbReference type="SAM" id="MobiDB-lite"/>
    </source>
</evidence>